<dbReference type="InterPro" id="IPR004776">
    <property type="entry name" value="Mem_transp_PIN-like"/>
</dbReference>
<comment type="subcellular location">
    <subcellularLocation>
        <location evidence="1">Cell membrane</location>
        <topology evidence="1">Multi-pass membrane protein</topology>
    </subcellularLocation>
</comment>
<name>A0A248JVQ9_9PROT</name>
<dbReference type="InterPro" id="IPR038770">
    <property type="entry name" value="Na+/solute_symporter_sf"/>
</dbReference>
<dbReference type="PANTHER" id="PTHR36838">
    <property type="entry name" value="AUXIN EFFLUX CARRIER FAMILY PROTEIN"/>
    <property type="match status" value="1"/>
</dbReference>
<feature type="transmembrane region" description="Helical" evidence="8">
    <location>
        <begin position="197"/>
        <end position="219"/>
    </location>
</feature>
<evidence type="ECO:0000256" key="4">
    <source>
        <dbReference type="ARBA" id="ARBA00022475"/>
    </source>
</evidence>
<evidence type="ECO:0000256" key="3">
    <source>
        <dbReference type="ARBA" id="ARBA00022448"/>
    </source>
</evidence>
<evidence type="ECO:0000256" key="2">
    <source>
        <dbReference type="ARBA" id="ARBA00010145"/>
    </source>
</evidence>
<keyword evidence="6 8" id="KW-1133">Transmembrane helix</keyword>
<keyword evidence="3" id="KW-0813">Transport</keyword>
<dbReference type="AlphaFoldDB" id="A0A248JVQ9"/>
<feature type="transmembrane region" description="Helical" evidence="8">
    <location>
        <begin position="281"/>
        <end position="306"/>
    </location>
</feature>
<feature type="transmembrane region" description="Helical" evidence="8">
    <location>
        <begin position="165"/>
        <end position="185"/>
    </location>
</feature>
<evidence type="ECO:0008006" key="11">
    <source>
        <dbReference type="Google" id="ProtNLM"/>
    </source>
</evidence>
<keyword evidence="4" id="KW-1003">Cell membrane</keyword>
<dbReference type="Pfam" id="PF03547">
    <property type="entry name" value="Mem_trans"/>
    <property type="match status" value="1"/>
</dbReference>
<keyword evidence="10" id="KW-1185">Reference proteome</keyword>
<dbReference type="Proteomes" id="UP000197153">
    <property type="component" value="Chromosome 2"/>
</dbReference>
<dbReference type="GO" id="GO:0005886">
    <property type="term" value="C:plasma membrane"/>
    <property type="evidence" value="ECO:0007669"/>
    <property type="project" value="UniProtKB-SubCell"/>
</dbReference>
<evidence type="ECO:0000313" key="9">
    <source>
        <dbReference type="EMBL" id="ASG22669.1"/>
    </source>
</evidence>
<keyword evidence="5 8" id="KW-0812">Transmembrane</keyword>
<reference evidence="9 10" key="1">
    <citation type="submission" date="2017-06" db="EMBL/GenBank/DDBJ databases">
        <title>Complete genome sequence of Nitrospirillum amazonense strain CBAmC, an endophytic nitrogen-fixing and plant growth-promoting bacterium, isolated from sugarcane.</title>
        <authorList>
            <person name="Schwab S."/>
            <person name="dos Santos Teixeira K.R."/>
            <person name="Simoes Araujo J.L."/>
            <person name="Soares Vidal M."/>
            <person name="Borges de Freitas H.R."/>
            <person name="Rivello Crivelaro A.L."/>
            <person name="Bueno de Camargo Nunes A."/>
            <person name="dos Santos C.M."/>
            <person name="Palmeira da Silva Rosa D."/>
            <person name="da Silva Padilha D."/>
            <person name="da Silva E."/>
            <person name="Araujo Terra L."/>
            <person name="Soares Mendes V."/>
            <person name="Farinelli L."/>
            <person name="Magalhaes Cruz L."/>
            <person name="Baldani J.I."/>
        </authorList>
    </citation>
    <scope>NUCLEOTIDE SEQUENCE [LARGE SCALE GENOMIC DNA]</scope>
    <source>
        <strain evidence="9 10">CBAmC</strain>
    </source>
</reference>
<dbReference type="GO" id="GO:0055085">
    <property type="term" value="P:transmembrane transport"/>
    <property type="evidence" value="ECO:0007669"/>
    <property type="project" value="InterPro"/>
</dbReference>
<keyword evidence="7 8" id="KW-0472">Membrane</keyword>
<accession>A0A248JVQ9</accession>
<dbReference type="PANTHER" id="PTHR36838:SF4">
    <property type="entry name" value="AUXIN EFFLUX CARRIER FAMILY PROTEIN"/>
    <property type="match status" value="1"/>
</dbReference>
<evidence type="ECO:0000313" key="10">
    <source>
        <dbReference type="Proteomes" id="UP000197153"/>
    </source>
</evidence>
<dbReference type="KEGG" id="nao:Y958_17275"/>
<comment type="similarity">
    <text evidence="2">Belongs to the auxin efflux carrier (TC 2.A.69) family.</text>
</comment>
<dbReference type="EMBL" id="CP022111">
    <property type="protein sequence ID" value="ASG22669.1"/>
    <property type="molecule type" value="Genomic_DNA"/>
</dbReference>
<feature type="transmembrane region" description="Helical" evidence="8">
    <location>
        <begin position="30"/>
        <end position="50"/>
    </location>
</feature>
<evidence type="ECO:0000256" key="1">
    <source>
        <dbReference type="ARBA" id="ARBA00004651"/>
    </source>
</evidence>
<feature type="transmembrane region" description="Helical" evidence="8">
    <location>
        <begin position="123"/>
        <end position="144"/>
    </location>
</feature>
<protein>
    <recommendedName>
        <fullName evidence="11">Transporter</fullName>
    </recommendedName>
</protein>
<feature type="transmembrane region" description="Helical" evidence="8">
    <location>
        <begin position="254"/>
        <end position="274"/>
    </location>
</feature>
<feature type="transmembrane region" description="Helical" evidence="8">
    <location>
        <begin position="62"/>
        <end position="82"/>
    </location>
</feature>
<organism evidence="9 10">
    <name type="scientific">Nitrospirillum viridazoti CBAmc</name>
    <dbReference type="NCBI Taxonomy" id="1441467"/>
    <lineage>
        <taxon>Bacteria</taxon>
        <taxon>Pseudomonadati</taxon>
        <taxon>Pseudomonadota</taxon>
        <taxon>Alphaproteobacteria</taxon>
        <taxon>Rhodospirillales</taxon>
        <taxon>Azospirillaceae</taxon>
        <taxon>Nitrospirillum</taxon>
        <taxon>Nitrospirillum viridazoti</taxon>
    </lineage>
</organism>
<sequence>MLQVLTALAPTFLLIAIGFGLRHFKLIDAAFWGAAERLIYYLLFPALLIDGTAKTDLSGMDIWAMGSALVGGILLLSAALQLSCRRLSGSDPAYTSVFQGAVRVNTYVAMALGAALLGPHGTALMAIGVLFCMPTVNILSILVMQRHGDMPAGMKRHPLRTLWQILSNPLVCSVIVGAAMNLAGIRQIPVVSPVMNVLGQASLPLGLLAVGAGLGFSAIRGAKVAVAVSSIARLAVLPVITALLAKALGVQGNAFVAVVLYNALPTSVSAYVLARQMGGDAPLMAGIITVQTLAAAVTLPVLLAFLTA</sequence>
<gene>
    <name evidence="9" type="ORF">Y958_17275</name>
</gene>
<evidence type="ECO:0000256" key="6">
    <source>
        <dbReference type="ARBA" id="ARBA00022989"/>
    </source>
</evidence>
<evidence type="ECO:0000256" key="5">
    <source>
        <dbReference type="ARBA" id="ARBA00022692"/>
    </source>
</evidence>
<evidence type="ECO:0000256" key="8">
    <source>
        <dbReference type="SAM" id="Phobius"/>
    </source>
</evidence>
<evidence type="ECO:0000256" key="7">
    <source>
        <dbReference type="ARBA" id="ARBA00023136"/>
    </source>
</evidence>
<dbReference type="Gene3D" id="1.20.1530.20">
    <property type="match status" value="1"/>
</dbReference>
<proteinExistence type="inferred from homology"/>
<dbReference type="RefSeq" id="WP_088873227.1">
    <property type="nucleotide sequence ID" value="NZ_CP022111.1"/>
</dbReference>